<dbReference type="InterPro" id="IPR016032">
    <property type="entry name" value="Sig_transdc_resp-reg_C-effctor"/>
</dbReference>
<dbReference type="Gene3D" id="1.10.10.10">
    <property type="entry name" value="Winged helix-like DNA-binding domain superfamily/Winged helix DNA-binding domain"/>
    <property type="match status" value="1"/>
</dbReference>
<accession>A0ABS5I229</accession>
<evidence type="ECO:0000313" key="3">
    <source>
        <dbReference type="Proteomes" id="UP000811844"/>
    </source>
</evidence>
<dbReference type="RefSeq" id="WP_153664393.1">
    <property type="nucleotide sequence ID" value="NZ_JAAIKR010000006.1"/>
</dbReference>
<sequence>MKLSTILAEFSSHYGICDTMFALDINNEKMFNSLAKIKKTPSRSNILSSSLNASQYSIESRKKWSKVDPNLQMSLTNPMHHWDYSSWPEEQHSPQDSLTKYGYETKVSVETPCMLNTNWIGRFYLVTKNIDQLENPRFIKKIDSDLRDIHYMIMTKEMNYLNPFSDYRVIKERDKKILAMISQGRSREHIANECYLTPRGVDYCVQQLKKKLGASNYANLIKIASQNYLIE</sequence>
<feature type="domain" description="HTH luxR-type" evidence="1">
    <location>
        <begin position="167"/>
        <end position="224"/>
    </location>
</feature>
<proteinExistence type="predicted"/>
<dbReference type="EMBL" id="JAAIKR010000006">
    <property type="protein sequence ID" value="MBR9727941.1"/>
    <property type="molecule type" value="Genomic_DNA"/>
</dbReference>
<keyword evidence="3" id="KW-1185">Reference proteome</keyword>
<dbReference type="SMART" id="SM00421">
    <property type="entry name" value="HTH_LUXR"/>
    <property type="match status" value="1"/>
</dbReference>
<protein>
    <recommendedName>
        <fullName evidence="1">HTH luxR-type domain-containing protein</fullName>
    </recommendedName>
</protein>
<dbReference type="Pfam" id="PF00196">
    <property type="entry name" value="GerE"/>
    <property type="match status" value="1"/>
</dbReference>
<evidence type="ECO:0000313" key="2">
    <source>
        <dbReference type="EMBL" id="MBR9727941.1"/>
    </source>
</evidence>
<dbReference type="InterPro" id="IPR000792">
    <property type="entry name" value="Tscrpt_reg_LuxR_C"/>
</dbReference>
<comment type="caution">
    <text evidence="2">The sequence shown here is derived from an EMBL/GenBank/DDBJ whole genome shotgun (WGS) entry which is preliminary data.</text>
</comment>
<gene>
    <name evidence="2" type="ORF">G3R48_08080</name>
</gene>
<dbReference type="SUPFAM" id="SSF46894">
    <property type="entry name" value="C-terminal effector domain of the bipartite response regulators"/>
    <property type="match status" value="1"/>
</dbReference>
<organism evidence="2 3">
    <name type="scientific">Shewanella intestini</name>
    <dbReference type="NCBI Taxonomy" id="2017544"/>
    <lineage>
        <taxon>Bacteria</taxon>
        <taxon>Pseudomonadati</taxon>
        <taxon>Pseudomonadota</taxon>
        <taxon>Gammaproteobacteria</taxon>
        <taxon>Alteromonadales</taxon>
        <taxon>Shewanellaceae</taxon>
        <taxon>Shewanella</taxon>
    </lineage>
</organism>
<name>A0ABS5I229_9GAMM</name>
<evidence type="ECO:0000259" key="1">
    <source>
        <dbReference type="SMART" id="SM00421"/>
    </source>
</evidence>
<dbReference type="InterPro" id="IPR036388">
    <property type="entry name" value="WH-like_DNA-bd_sf"/>
</dbReference>
<reference evidence="2 3" key="1">
    <citation type="submission" date="2020-02" db="EMBL/GenBank/DDBJ databases">
        <title>Shewanella WXL01 sp. nov., a marine bacterium isolated from green algae in Luhuitou Fringing Reef (Northern South China Sea).</title>
        <authorList>
            <person name="Wang X."/>
        </authorList>
    </citation>
    <scope>NUCLEOTIDE SEQUENCE [LARGE SCALE GENOMIC DNA]</scope>
    <source>
        <strain evidence="2 3">MCCC 1A01895</strain>
    </source>
</reference>
<dbReference type="Proteomes" id="UP000811844">
    <property type="component" value="Unassembled WGS sequence"/>
</dbReference>